<dbReference type="RefSeq" id="WP_074211134.1">
    <property type="nucleotide sequence ID" value="NZ_BJOI01000040.1"/>
</dbReference>
<accession>A0A1N6IQ31</accession>
<organism evidence="2 3">
    <name type="scientific">Vreelandella aquamarina</name>
    <dbReference type="NCBI Taxonomy" id="77097"/>
    <lineage>
        <taxon>Bacteria</taxon>
        <taxon>Pseudomonadati</taxon>
        <taxon>Pseudomonadota</taxon>
        <taxon>Gammaproteobacteria</taxon>
        <taxon>Oceanospirillales</taxon>
        <taxon>Halomonadaceae</taxon>
        <taxon>Vreelandella</taxon>
    </lineage>
</organism>
<keyword evidence="1" id="KW-0812">Transmembrane</keyword>
<feature type="transmembrane region" description="Helical" evidence="1">
    <location>
        <begin position="60"/>
        <end position="79"/>
    </location>
</feature>
<evidence type="ECO:0000313" key="3">
    <source>
        <dbReference type="Proteomes" id="UP000185024"/>
    </source>
</evidence>
<gene>
    <name evidence="2" type="ORF">SAMN05878438_3584</name>
</gene>
<dbReference type="AlphaFoldDB" id="A0A1N6IQ31"/>
<dbReference type="Proteomes" id="UP000185024">
    <property type="component" value="Unassembled WGS sequence"/>
</dbReference>
<evidence type="ECO:0000313" key="2">
    <source>
        <dbReference type="EMBL" id="SIN79419.1"/>
    </source>
</evidence>
<dbReference type="EMBL" id="FSQX01000001">
    <property type="protein sequence ID" value="SIN79419.1"/>
    <property type="molecule type" value="Genomic_DNA"/>
</dbReference>
<feature type="transmembrane region" description="Helical" evidence="1">
    <location>
        <begin position="37"/>
        <end position="54"/>
    </location>
</feature>
<protein>
    <recommendedName>
        <fullName evidence="4">SMODS and SLOG-associating 2TM effector domain-containing protein</fullName>
    </recommendedName>
</protein>
<reference evidence="2 3" key="1">
    <citation type="submission" date="2016-11" db="EMBL/GenBank/DDBJ databases">
        <authorList>
            <person name="Jaros S."/>
            <person name="Januszkiewicz K."/>
            <person name="Wedrychowicz H."/>
        </authorList>
    </citation>
    <scope>NUCLEOTIDE SEQUENCE [LARGE SCALE GENOMIC DNA]</scope>
    <source>
        <strain evidence="2 3">ACAM 239</strain>
    </source>
</reference>
<sequence>MDTEQSVPRTRDDMEWEIRSAICLLSRYRNLARNADLALTLVTLIGLSSAAGSIFNASPILASTAGVLLTMTSILQIVYKPAEAKVHAAVSRKMYTDLWSQMRRLTDEELDDKLIKLHGEDIGLIEGLRLVAEIDTSLQLNLDDSDQVKRLTGWNKFLRFCS</sequence>
<proteinExistence type="predicted"/>
<dbReference type="GeneID" id="97277448"/>
<keyword evidence="1" id="KW-1133">Transmembrane helix</keyword>
<evidence type="ECO:0000256" key="1">
    <source>
        <dbReference type="SAM" id="Phobius"/>
    </source>
</evidence>
<name>A0A1N6IQ31_9GAMM</name>
<evidence type="ECO:0008006" key="4">
    <source>
        <dbReference type="Google" id="ProtNLM"/>
    </source>
</evidence>
<keyword evidence="1" id="KW-0472">Membrane</keyword>